<keyword evidence="2" id="KW-1185">Reference proteome</keyword>
<dbReference type="Proteomes" id="UP000239872">
    <property type="component" value="Unassembled WGS sequence"/>
</dbReference>
<sequence length="419" mass="49106">MRLANRFNYRDLFEESRPQVKDLLIGISSQYIIVMLSLVNNILLQLKETNRTQLEIFSLMTSKLPEAYKAALLGKVENKLMSGDYALFSFQCTVEFINREIINYREGNLPLPIDLPEIELKILKAYVVITEEIGESDSLDFDSILAEAKRSPEGVLKLMWPHLIEQSEFVNRADIAYELYKGIALVSYLEKHEKYAGATQKHFEALNCTSGRQYINFLQFLIFKNLPSEELPHPRFYNFIVKVEGVHPFWESLVLDPKEISENENKQIGYKGLKEKPVFKFSNDEYVIPYWDFFYNALFTGLIFSIYNNSGIKKIENFMDFRSTVGTEFTENILFRNLMKSCFSRKHEFLAFFDDPKSIFSPDCYYRRGNNIFIIEFKDNMLSNAVIQSKSYEEIRKALYSKFVETKNKNKSPKKVFRN</sequence>
<dbReference type="EMBL" id="PPSL01000002">
    <property type="protein sequence ID" value="PQJ11913.1"/>
    <property type="molecule type" value="Genomic_DNA"/>
</dbReference>
<protein>
    <submittedName>
        <fullName evidence="1">Uncharacterized protein</fullName>
    </submittedName>
</protein>
<reference evidence="1 2" key="1">
    <citation type="submission" date="2018-01" db="EMBL/GenBank/DDBJ databases">
        <title>A novel member of the phylum Bacteroidetes isolated from glacier ice.</title>
        <authorList>
            <person name="Liu Q."/>
            <person name="Xin Y.-H."/>
        </authorList>
    </citation>
    <scope>NUCLEOTIDE SEQUENCE [LARGE SCALE GENOMIC DNA]</scope>
    <source>
        <strain evidence="1 2">RB1R16</strain>
    </source>
</reference>
<dbReference type="OrthoDB" id="1275259at2"/>
<organism evidence="1 2">
    <name type="scientific">Flavipsychrobacter stenotrophus</name>
    <dbReference type="NCBI Taxonomy" id="2077091"/>
    <lineage>
        <taxon>Bacteria</taxon>
        <taxon>Pseudomonadati</taxon>
        <taxon>Bacteroidota</taxon>
        <taxon>Chitinophagia</taxon>
        <taxon>Chitinophagales</taxon>
        <taxon>Chitinophagaceae</taxon>
        <taxon>Flavipsychrobacter</taxon>
    </lineage>
</organism>
<name>A0A2S7SY91_9BACT</name>
<dbReference type="AlphaFoldDB" id="A0A2S7SY91"/>
<gene>
    <name evidence="1" type="ORF">CJD36_008965</name>
</gene>
<evidence type="ECO:0000313" key="2">
    <source>
        <dbReference type="Proteomes" id="UP000239872"/>
    </source>
</evidence>
<proteinExistence type="predicted"/>
<comment type="caution">
    <text evidence="1">The sequence shown here is derived from an EMBL/GenBank/DDBJ whole genome shotgun (WGS) entry which is preliminary data.</text>
</comment>
<evidence type="ECO:0000313" key="1">
    <source>
        <dbReference type="EMBL" id="PQJ11913.1"/>
    </source>
</evidence>
<dbReference type="RefSeq" id="WP_105038793.1">
    <property type="nucleotide sequence ID" value="NZ_PPSL01000002.1"/>
</dbReference>
<accession>A0A2S7SY91</accession>